<keyword evidence="3" id="KW-1185">Reference proteome</keyword>
<accession>A0A1K1R5I6</accession>
<feature type="domain" description="DUF3870" evidence="1">
    <location>
        <begin position="25"/>
        <end position="117"/>
    </location>
</feature>
<evidence type="ECO:0000313" key="2">
    <source>
        <dbReference type="EMBL" id="SFW67407.1"/>
    </source>
</evidence>
<dbReference type="RefSeq" id="WP_072476619.1">
    <property type="nucleotide sequence ID" value="NZ_FPJG01000006.1"/>
</dbReference>
<dbReference type="AlphaFoldDB" id="A0A1K1R5I6"/>
<dbReference type="OrthoDB" id="3690993at2"/>
<proteinExistence type="predicted"/>
<sequence length="124" mass="13176">MTVHIEHPGPVGWDNPAMTAAGSLIVVGYAKVAAASAAHSAHELFSVCLRVDRRTHTVLEAEATAATAVVRQWVAELLLGADLSADPAPILAVVEQNYLGTGAGAIRQAISDAWRRYARHREGR</sequence>
<dbReference type="STRING" id="546364.SAMN04489730_2721"/>
<organism evidence="2 3">
    <name type="scientific">Amycolatopsis australiensis</name>
    <dbReference type="NCBI Taxonomy" id="546364"/>
    <lineage>
        <taxon>Bacteria</taxon>
        <taxon>Bacillati</taxon>
        <taxon>Actinomycetota</taxon>
        <taxon>Actinomycetes</taxon>
        <taxon>Pseudonocardiales</taxon>
        <taxon>Pseudonocardiaceae</taxon>
        <taxon>Amycolatopsis</taxon>
    </lineage>
</organism>
<evidence type="ECO:0000313" key="3">
    <source>
        <dbReference type="Proteomes" id="UP000182740"/>
    </source>
</evidence>
<protein>
    <recommendedName>
        <fullName evidence="1">DUF3870 domain-containing protein</fullName>
    </recommendedName>
</protein>
<reference evidence="3" key="1">
    <citation type="submission" date="2016-11" db="EMBL/GenBank/DDBJ databases">
        <authorList>
            <person name="Varghese N."/>
            <person name="Submissions S."/>
        </authorList>
    </citation>
    <scope>NUCLEOTIDE SEQUENCE [LARGE SCALE GENOMIC DNA]</scope>
    <source>
        <strain evidence="3">DSM 44671</strain>
    </source>
</reference>
<dbReference type="Pfam" id="PF12986">
    <property type="entry name" value="DUF3870"/>
    <property type="match status" value="1"/>
</dbReference>
<gene>
    <name evidence="2" type="ORF">SAMN04489730_2721</name>
</gene>
<dbReference type="Proteomes" id="UP000182740">
    <property type="component" value="Unassembled WGS sequence"/>
</dbReference>
<dbReference type="EMBL" id="FPJG01000006">
    <property type="protein sequence ID" value="SFW67407.1"/>
    <property type="molecule type" value="Genomic_DNA"/>
</dbReference>
<evidence type="ECO:0000259" key="1">
    <source>
        <dbReference type="Pfam" id="PF12986"/>
    </source>
</evidence>
<name>A0A1K1R5I6_9PSEU</name>
<dbReference type="InterPro" id="IPR024617">
    <property type="entry name" value="DUF3870"/>
</dbReference>